<name>A0A558GRL1_PAENT</name>
<dbReference type="OrthoDB" id="4951076at2"/>
<gene>
    <name evidence="1" type="ORF">FQP90_18885</name>
</gene>
<dbReference type="AlphaFoldDB" id="A0A558GRL1"/>
<proteinExistence type="predicted"/>
<protein>
    <recommendedName>
        <fullName evidence="3">DUF11 domain-containing protein</fullName>
    </recommendedName>
</protein>
<dbReference type="EMBL" id="VNFK01000018">
    <property type="protein sequence ID" value="TVU59463.1"/>
    <property type="molecule type" value="Genomic_DNA"/>
</dbReference>
<dbReference type="Proteomes" id="UP000316500">
    <property type="component" value="Unassembled WGS sequence"/>
</dbReference>
<evidence type="ECO:0008006" key="3">
    <source>
        <dbReference type="Google" id="ProtNLM"/>
    </source>
</evidence>
<reference evidence="1 2" key="1">
    <citation type="submission" date="2019-07" db="EMBL/GenBank/DDBJ databases">
        <title>Diversity of Bacteria from Kongsfjorden, Arctic.</title>
        <authorList>
            <person name="Yu Y."/>
        </authorList>
    </citation>
    <scope>NUCLEOTIDE SEQUENCE [LARGE SCALE GENOMIC DNA]</scope>
    <source>
        <strain evidence="1 2">SM1928</strain>
    </source>
</reference>
<accession>A0A558GRL1</accession>
<evidence type="ECO:0000313" key="1">
    <source>
        <dbReference type="EMBL" id="TVU59463.1"/>
    </source>
</evidence>
<sequence>MKPDAPTSPRKVKTTRQPPLAKIARSAGVQGLSRPCGSLISDARRRRLLRLGTAKPITLIYGADKATATPGDTVIFTAWISNDSRSHLRNIRLIPRSFTNEAMEPLVYTHSPSHEELAVAALAPGETLMRSFSYRVRTSDYVHGGSLVSAMQVKAICLGQHITDEHDAIVSLSGAQNDWPSPPVRPGLGYWTSTAVTSVLPRRRARSLARTDQ</sequence>
<organism evidence="1 2">
    <name type="scientific">Paenarthrobacter nitroguajacolicus</name>
    <name type="common">Arthrobacter nitroguajacolicus</name>
    <dbReference type="NCBI Taxonomy" id="211146"/>
    <lineage>
        <taxon>Bacteria</taxon>
        <taxon>Bacillati</taxon>
        <taxon>Actinomycetota</taxon>
        <taxon>Actinomycetes</taxon>
        <taxon>Micrococcales</taxon>
        <taxon>Micrococcaceae</taxon>
        <taxon>Paenarthrobacter</taxon>
    </lineage>
</organism>
<evidence type="ECO:0000313" key="2">
    <source>
        <dbReference type="Proteomes" id="UP000316500"/>
    </source>
</evidence>
<comment type="caution">
    <text evidence="1">The sequence shown here is derived from an EMBL/GenBank/DDBJ whole genome shotgun (WGS) entry which is preliminary data.</text>
</comment>